<dbReference type="PANTHER" id="PTHR48111">
    <property type="entry name" value="REGULATOR OF RPOS"/>
    <property type="match status" value="1"/>
</dbReference>
<dbReference type="Gene3D" id="3.40.50.2300">
    <property type="match status" value="1"/>
</dbReference>
<keyword evidence="2" id="KW-0902">Two-component regulatory system</keyword>
<keyword evidence="4 7" id="KW-0238">DNA-binding</keyword>
<evidence type="ECO:0000256" key="6">
    <source>
        <dbReference type="PROSITE-ProRule" id="PRU00169"/>
    </source>
</evidence>
<evidence type="ECO:0000256" key="4">
    <source>
        <dbReference type="ARBA" id="ARBA00023125"/>
    </source>
</evidence>
<evidence type="ECO:0000313" key="11">
    <source>
        <dbReference type="Proteomes" id="UP001246372"/>
    </source>
</evidence>
<keyword evidence="5" id="KW-0804">Transcription</keyword>
<evidence type="ECO:0000256" key="1">
    <source>
        <dbReference type="ARBA" id="ARBA00022553"/>
    </source>
</evidence>
<evidence type="ECO:0000313" key="10">
    <source>
        <dbReference type="EMBL" id="MDT8998927.1"/>
    </source>
</evidence>
<dbReference type="Pfam" id="PF00072">
    <property type="entry name" value="Response_reg"/>
    <property type="match status" value="1"/>
</dbReference>
<feature type="domain" description="Response regulatory" evidence="8">
    <location>
        <begin position="4"/>
        <end position="120"/>
    </location>
</feature>
<name>A0ABU3P8M4_9BURK</name>
<dbReference type="PROSITE" id="PS50110">
    <property type="entry name" value="RESPONSE_REGULATORY"/>
    <property type="match status" value="1"/>
</dbReference>
<gene>
    <name evidence="10" type="ORF">RQP53_06565</name>
</gene>
<dbReference type="SMART" id="SM00448">
    <property type="entry name" value="REC"/>
    <property type="match status" value="1"/>
</dbReference>
<evidence type="ECO:0000256" key="7">
    <source>
        <dbReference type="PROSITE-ProRule" id="PRU01091"/>
    </source>
</evidence>
<dbReference type="InterPro" id="IPR039420">
    <property type="entry name" value="WalR-like"/>
</dbReference>
<dbReference type="Gene3D" id="6.10.250.690">
    <property type="match status" value="1"/>
</dbReference>
<dbReference type="InterPro" id="IPR016032">
    <property type="entry name" value="Sig_transdc_resp-reg_C-effctor"/>
</dbReference>
<dbReference type="PROSITE" id="PS51755">
    <property type="entry name" value="OMPR_PHOB"/>
    <property type="match status" value="1"/>
</dbReference>
<dbReference type="RefSeq" id="WP_315649421.1">
    <property type="nucleotide sequence ID" value="NZ_JAVXZY010000002.1"/>
</dbReference>
<dbReference type="SMART" id="SM00862">
    <property type="entry name" value="Trans_reg_C"/>
    <property type="match status" value="1"/>
</dbReference>
<feature type="modified residue" description="4-aspartylphosphate" evidence="6">
    <location>
        <position position="53"/>
    </location>
</feature>
<dbReference type="SUPFAM" id="SSF46894">
    <property type="entry name" value="C-terminal effector domain of the bipartite response regulators"/>
    <property type="match status" value="1"/>
</dbReference>
<evidence type="ECO:0000259" key="8">
    <source>
        <dbReference type="PROSITE" id="PS50110"/>
    </source>
</evidence>
<comment type="caution">
    <text evidence="10">The sequence shown here is derived from an EMBL/GenBank/DDBJ whole genome shotgun (WGS) entry which is preliminary data.</text>
</comment>
<dbReference type="CDD" id="cd00383">
    <property type="entry name" value="trans_reg_C"/>
    <property type="match status" value="1"/>
</dbReference>
<protein>
    <submittedName>
        <fullName evidence="10">Response regulator transcription factor</fullName>
    </submittedName>
</protein>
<keyword evidence="11" id="KW-1185">Reference proteome</keyword>
<evidence type="ECO:0000256" key="5">
    <source>
        <dbReference type="ARBA" id="ARBA00023163"/>
    </source>
</evidence>
<dbReference type="InterPro" id="IPR036388">
    <property type="entry name" value="WH-like_DNA-bd_sf"/>
</dbReference>
<proteinExistence type="predicted"/>
<dbReference type="EMBL" id="JAVXZY010000002">
    <property type="protein sequence ID" value="MDT8998927.1"/>
    <property type="molecule type" value="Genomic_DNA"/>
</dbReference>
<dbReference type="InterPro" id="IPR001867">
    <property type="entry name" value="OmpR/PhoB-type_DNA-bd"/>
</dbReference>
<organism evidence="10 11">
    <name type="scientific">Roseateles aquae</name>
    <dbReference type="NCBI Taxonomy" id="3077235"/>
    <lineage>
        <taxon>Bacteria</taxon>
        <taxon>Pseudomonadati</taxon>
        <taxon>Pseudomonadota</taxon>
        <taxon>Betaproteobacteria</taxon>
        <taxon>Burkholderiales</taxon>
        <taxon>Sphaerotilaceae</taxon>
        <taxon>Roseateles</taxon>
    </lineage>
</organism>
<evidence type="ECO:0000256" key="2">
    <source>
        <dbReference type="ARBA" id="ARBA00023012"/>
    </source>
</evidence>
<evidence type="ECO:0000259" key="9">
    <source>
        <dbReference type="PROSITE" id="PS51755"/>
    </source>
</evidence>
<dbReference type="Gene3D" id="1.10.10.10">
    <property type="entry name" value="Winged helix-like DNA-binding domain superfamily/Winged helix DNA-binding domain"/>
    <property type="match status" value="1"/>
</dbReference>
<dbReference type="SUPFAM" id="SSF52172">
    <property type="entry name" value="CheY-like"/>
    <property type="match status" value="1"/>
</dbReference>
<keyword evidence="3" id="KW-0805">Transcription regulation</keyword>
<reference evidence="10" key="1">
    <citation type="submission" date="2023-09" db="EMBL/GenBank/DDBJ databases">
        <title>Paucibacter sp. APW11 Genome sequencing and assembly.</title>
        <authorList>
            <person name="Kim I."/>
        </authorList>
    </citation>
    <scope>NUCLEOTIDE SEQUENCE</scope>
    <source>
        <strain evidence="10">APW11</strain>
    </source>
</reference>
<dbReference type="Proteomes" id="UP001246372">
    <property type="component" value="Unassembled WGS sequence"/>
</dbReference>
<dbReference type="PANTHER" id="PTHR48111:SF4">
    <property type="entry name" value="DNA-BINDING DUAL TRANSCRIPTIONAL REGULATOR OMPR"/>
    <property type="match status" value="1"/>
</dbReference>
<keyword evidence="1 6" id="KW-0597">Phosphoprotein</keyword>
<feature type="DNA-binding region" description="OmpR/PhoB-type" evidence="7">
    <location>
        <begin position="130"/>
        <end position="229"/>
    </location>
</feature>
<dbReference type="InterPro" id="IPR001789">
    <property type="entry name" value="Sig_transdc_resp-reg_receiver"/>
</dbReference>
<dbReference type="InterPro" id="IPR011006">
    <property type="entry name" value="CheY-like_superfamily"/>
</dbReference>
<evidence type="ECO:0000256" key="3">
    <source>
        <dbReference type="ARBA" id="ARBA00023015"/>
    </source>
</evidence>
<accession>A0ABU3P8M4</accession>
<dbReference type="Pfam" id="PF00486">
    <property type="entry name" value="Trans_reg_C"/>
    <property type="match status" value="1"/>
</dbReference>
<feature type="domain" description="OmpR/PhoB-type" evidence="9">
    <location>
        <begin position="130"/>
        <end position="229"/>
    </location>
</feature>
<sequence length="237" mass="26208">MSSKLLLIDDDARLTGMLADYLSAAGFELSVAGSLAKARQHLAEHLPDLLVLDLMLPDGDGLDFCRELRGDNRLRRLPVLMLSARGEPMDRILGLELGADDYLAKPFEPRELQARVKALLRRLEPAGDGAELLRFGRLEVDLAARMARLDGKPCDLTSHQFDLLVVLAQSPGRVLSRDQIMDALKGHPLEAFDRSIDVHISRIRAVIEDDPKAPRRVLTVRGAGYVFARKQDAEGAE</sequence>